<reference evidence="3 4" key="1">
    <citation type="submission" date="2018-06" db="EMBL/GenBank/DDBJ databases">
        <title>Genomic Encyclopedia of Archaeal and Bacterial Type Strains, Phase II (KMG-II): from individual species to whole genera.</title>
        <authorList>
            <person name="Goeker M."/>
        </authorList>
    </citation>
    <scope>NUCLEOTIDE SEQUENCE [LARGE SCALE GENOMIC DNA]</scope>
    <source>
        <strain evidence="3 4">DSM 6779</strain>
    </source>
</reference>
<organism evidence="3 4">
    <name type="scientific">Breznakibacter xylanolyticus</name>
    <dbReference type="NCBI Taxonomy" id="990"/>
    <lineage>
        <taxon>Bacteria</taxon>
        <taxon>Pseudomonadati</taxon>
        <taxon>Bacteroidota</taxon>
        <taxon>Bacteroidia</taxon>
        <taxon>Marinilabiliales</taxon>
        <taxon>Marinilabiliaceae</taxon>
        <taxon>Breznakibacter</taxon>
    </lineage>
</organism>
<comment type="caution">
    <text evidence="3">The sequence shown here is derived from an EMBL/GenBank/DDBJ whole genome shotgun (WGS) entry which is preliminary data.</text>
</comment>
<gene>
    <name evidence="3" type="ORF">LX69_02545</name>
</gene>
<dbReference type="InterPro" id="IPR011050">
    <property type="entry name" value="Pectin_lyase_fold/virulence"/>
</dbReference>
<name>A0A2W7N5X8_9BACT</name>
<keyword evidence="4" id="KW-1185">Reference proteome</keyword>
<dbReference type="SUPFAM" id="SSF51126">
    <property type="entry name" value="Pectin lyase-like"/>
    <property type="match status" value="1"/>
</dbReference>
<dbReference type="PROSITE" id="PS51257">
    <property type="entry name" value="PROKAR_LIPOPROTEIN"/>
    <property type="match status" value="1"/>
</dbReference>
<dbReference type="Pfam" id="PF17161">
    <property type="entry name" value="DUF5123"/>
    <property type="match status" value="1"/>
</dbReference>
<proteinExistence type="predicted"/>
<dbReference type="AlphaFoldDB" id="A0A2W7N5X8"/>
<dbReference type="Pfam" id="PF16318">
    <property type="entry name" value="DUF4957"/>
    <property type="match status" value="1"/>
</dbReference>
<feature type="domain" description="DUF4957" evidence="1">
    <location>
        <begin position="289"/>
        <end position="432"/>
    </location>
</feature>
<protein>
    <submittedName>
        <fullName evidence="3">Uncharacterized protein DUF5123</fullName>
    </submittedName>
</protein>
<evidence type="ECO:0000313" key="3">
    <source>
        <dbReference type="EMBL" id="PZX13687.1"/>
    </source>
</evidence>
<dbReference type="InterPro" id="IPR032530">
    <property type="entry name" value="DUF4957"/>
</dbReference>
<accession>A0A2W7N5X8</accession>
<evidence type="ECO:0000313" key="4">
    <source>
        <dbReference type="Proteomes" id="UP000249239"/>
    </source>
</evidence>
<sequence length="572" mass="62953">MFMKYNILKNIALCLAVSSVLFTGCKDDDELGDAPRLFRPYGVLSATTQNLRPLINVDLEAPISGAEKYEMTLFKADSVVNGTVYYDSSKVVDQGTTTETTFTFGNEKFLTWDVNYTVLVKAVGASIESKYFTCAAVTSTDYPTSLKNIVASELIDTAVVVRWEDGDEKYSFIDLTDAKDSILQRFDISGVSDNKLAIVDKLKPSTSYKVKAYVGTMPTQPVEGEAFAAVPDADYRGKKVFKTLARQEYKVFTDLRNLTDEVAYTYLTTDFVASLPDSSVVILKGGVTYKISGLTFTANDIKFVTGYSLDGQAKLEMSSNFKLTPAATTKGIEFENIHFYTPGVDETTANYGGKYLFNIGSAEADAVLKHLTFKACTFKFFRGVCRIQAAATIEKFSASNCIFTYIAGFGIANADNAAAVIGEMSLINSTVSYADKVFVNTKNPTKTTKVTVEKCTFTNSPISDGKSYMFDFNGSSADFKFSKCIFAKSRDAVNGSICFRASKSADFSSCYKSSDFVWYYAVDATAPTGALDGVLLYSKDWTELFKAPADFDFTLKDEKFDGYKIAGDPRWW</sequence>
<dbReference type="OrthoDB" id="691503at2"/>
<dbReference type="Proteomes" id="UP000249239">
    <property type="component" value="Unassembled WGS sequence"/>
</dbReference>
<dbReference type="InterPro" id="IPR033427">
    <property type="entry name" value="DUF5123"/>
</dbReference>
<evidence type="ECO:0000259" key="1">
    <source>
        <dbReference type="Pfam" id="PF16318"/>
    </source>
</evidence>
<evidence type="ECO:0000259" key="2">
    <source>
        <dbReference type="Pfam" id="PF17161"/>
    </source>
</evidence>
<dbReference type="EMBL" id="QKZK01000023">
    <property type="protein sequence ID" value="PZX13687.1"/>
    <property type="molecule type" value="Genomic_DNA"/>
</dbReference>
<feature type="domain" description="DUF5123" evidence="2">
    <location>
        <begin position="450"/>
        <end position="571"/>
    </location>
</feature>